<reference evidence="6 7" key="2">
    <citation type="submission" date="2019-07" db="EMBL/GenBank/DDBJ databases">
        <authorList>
            <person name="Huang Y."/>
        </authorList>
    </citation>
    <scope>NUCLEOTIDE SEQUENCE [LARGE SCALE GENOMIC DNA]</scope>
    <source>
        <strain evidence="6 7">HY188</strain>
    </source>
</reference>
<dbReference type="RefSeq" id="WP_143909710.1">
    <property type="nucleotide sequence ID" value="NZ_CP041765.1"/>
</dbReference>
<dbReference type="PANTHER" id="PTHR42881">
    <property type="entry name" value="PROLYL ENDOPEPTIDASE"/>
    <property type="match status" value="1"/>
</dbReference>
<feature type="domain" description="Peptidase S9A N-terminal" evidence="5">
    <location>
        <begin position="13"/>
        <end position="241"/>
    </location>
</feature>
<feature type="domain" description="Peptidase S9A N-terminal" evidence="5">
    <location>
        <begin position="331"/>
        <end position="424"/>
    </location>
</feature>
<proteinExistence type="predicted"/>
<dbReference type="PANTHER" id="PTHR42881:SF13">
    <property type="entry name" value="PROLYL ENDOPEPTIDASE"/>
    <property type="match status" value="1"/>
</dbReference>
<sequence>MDTPASTPTHAPEPADPHLWLEDVDGEKQLAWVRERNAETTARFTESQGFVKTRDRLREILDTDSRIAYPRRRGEYLYNFWRDAQHVRGIWRRTTLESYRSDDPEWDAIIDLDALADTEGENWVWAGTSVLRVWDPADPDARPDHPRALVSLSRGGADAVVVREFDMAAREFIAPERGGFTLAEAKSELSWIDADTVYVGTDSGEESLTDSGYPRTARLWRRGTAVEDAEVVFEGTKQDVAVSVFYDDTPGYERHLAERALDFYTTERYLLSPGAAPEQLDVPGDSEVSLHRRWLFVFLRSAWTAGGTEYAPGTLLRGELDAYRRGDRTMTVLFEPEAHRSLENFTVTRNHLLLTVLEDVRTRLAVLDLEQPDPAAARAIGGVPTESTVSVIGTDADFTDEVFVVSTGFLQPATLFHGQVDTGVAPLKSAPAFFDADGLDVHQHFAVSDDGTRIPYFVVAPRAEPGAAPAPAPTLLYGYGGFENSLTPGYSGLTGAGWLERGGVYVVANIRGGGEYGPQWHTQAVKAGRHLVYEDFAAVARDLVERGITTPELLGAQGGSNGGLLMGVMLTAYPELFGALVCQVPLLDMRRYHRLLAGASWMAEYGDPDDPAEWKFISEYSPYQNTDPAADYPPVLLTTSTRDDRVHPGHARKMAATLTEQGHPVWYYENIEGGHGGAADNSQHAFKAALAYEFLWATLRGDAATDGESAG</sequence>
<protein>
    <submittedName>
        <fullName evidence="6">S9 family peptidase</fullName>
    </submittedName>
</protein>
<keyword evidence="3" id="KW-0720">Serine protease</keyword>
<dbReference type="GO" id="GO:0006508">
    <property type="term" value="P:proteolysis"/>
    <property type="evidence" value="ECO:0007669"/>
    <property type="project" value="UniProtKB-KW"/>
</dbReference>
<dbReference type="GO" id="GO:0005829">
    <property type="term" value="C:cytosol"/>
    <property type="evidence" value="ECO:0007669"/>
    <property type="project" value="TreeGrafter"/>
</dbReference>
<gene>
    <name evidence="6" type="ORF">FO059_14520</name>
</gene>
<evidence type="ECO:0000256" key="3">
    <source>
        <dbReference type="ARBA" id="ARBA00022825"/>
    </source>
</evidence>
<dbReference type="Proteomes" id="UP000317344">
    <property type="component" value="Chromosome"/>
</dbReference>
<dbReference type="SUPFAM" id="SSF50993">
    <property type="entry name" value="Peptidase/esterase 'gauge' domain"/>
    <property type="match status" value="1"/>
</dbReference>
<dbReference type="EMBL" id="CP041765">
    <property type="protein sequence ID" value="QDQ98304.1"/>
    <property type="molecule type" value="Genomic_DNA"/>
</dbReference>
<accession>A0A516X5H4</accession>
<dbReference type="Gene3D" id="2.130.10.120">
    <property type="entry name" value="Prolyl oligopeptidase, N-terminal domain"/>
    <property type="match status" value="1"/>
</dbReference>
<evidence type="ECO:0000259" key="5">
    <source>
        <dbReference type="Pfam" id="PF02897"/>
    </source>
</evidence>
<evidence type="ECO:0000313" key="7">
    <source>
        <dbReference type="Proteomes" id="UP000317344"/>
    </source>
</evidence>
<keyword evidence="1" id="KW-0645">Protease</keyword>
<dbReference type="GO" id="GO:0004252">
    <property type="term" value="F:serine-type endopeptidase activity"/>
    <property type="evidence" value="ECO:0007669"/>
    <property type="project" value="InterPro"/>
</dbReference>
<name>A0A516X5H4_9ACTN</name>
<evidence type="ECO:0000256" key="2">
    <source>
        <dbReference type="ARBA" id="ARBA00022801"/>
    </source>
</evidence>
<dbReference type="GO" id="GO:0070012">
    <property type="term" value="F:oligopeptidase activity"/>
    <property type="evidence" value="ECO:0007669"/>
    <property type="project" value="TreeGrafter"/>
</dbReference>
<dbReference type="OrthoDB" id="9801421at2"/>
<dbReference type="InterPro" id="IPR051167">
    <property type="entry name" value="Prolyl_oligopep/macrocyclase"/>
</dbReference>
<keyword evidence="7" id="KW-1185">Reference proteome</keyword>
<dbReference type="SUPFAM" id="SSF53474">
    <property type="entry name" value="alpha/beta-Hydrolases"/>
    <property type="match status" value="1"/>
</dbReference>
<evidence type="ECO:0000256" key="1">
    <source>
        <dbReference type="ARBA" id="ARBA00022670"/>
    </source>
</evidence>
<evidence type="ECO:0000259" key="4">
    <source>
        <dbReference type="Pfam" id="PF00326"/>
    </source>
</evidence>
<dbReference type="InterPro" id="IPR002470">
    <property type="entry name" value="Peptidase_S9A"/>
</dbReference>
<dbReference type="InterPro" id="IPR023302">
    <property type="entry name" value="Pept_S9A_N"/>
</dbReference>
<dbReference type="KEGG" id="toy:FO059_14520"/>
<feature type="domain" description="Peptidase S9 prolyl oligopeptidase catalytic" evidence="4">
    <location>
        <begin position="498"/>
        <end position="699"/>
    </location>
</feature>
<dbReference type="PRINTS" id="PR00862">
    <property type="entry name" value="PROLIGOPTASE"/>
</dbReference>
<dbReference type="Pfam" id="PF00326">
    <property type="entry name" value="Peptidase_S9"/>
    <property type="match status" value="1"/>
</dbReference>
<organism evidence="6 7">
    <name type="scientific">Tomitella fengzijianii</name>
    <dbReference type="NCBI Taxonomy" id="2597660"/>
    <lineage>
        <taxon>Bacteria</taxon>
        <taxon>Bacillati</taxon>
        <taxon>Actinomycetota</taxon>
        <taxon>Actinomycetes</taxon>
        <taxon>Mycobacteriales</taxon>
        <taxon>Tomitella</taxon>
    </lineage>
</organism>
<reference evidence="6 7" key="1">
    <citation type="submission" date="2019-07" db="EMBL/GenBank/DDBJ databases">
        <title>Tomitella cavernea sp. nov., an actinomycete isolated from soil.</title>
        <authorList>
            <person name="Cheng J."/>
        </authorList>
    </citation>
    <scope>NUCLEOTIDE SEQUENCE [LARGE SCALE GENOMIC DNA]</scope>
    <source>
        <strain evidence="6 7">HY188</strain>
    </source>
</reference>
<keyword evidence="2" id="KW-0378">Hydrolase</keyword>
<dbReference type="Pfam" id="PF02897">
    <property type="entry name" value="Peptidase_S9_N"/>
    <property type="match status" value="2"/>
</dbReference>
<dbReference type="Gene3D" id="3.40.50.1820">
    <property type="entry name" value="alpha/beta hydrolase"/>
    <property type="match status" value="1"/>
</dbReference>
<dbReference type="InterPro" id="IPR029058">
    <property type="entry name" value="AB_hydrolase_fold"/>
</dbReference>
<evidence type="ECO:0000313" key="6">
    <source>
        <dbReference type="EMBL" id="QDQ98304.1"/>
    </source>
</evidence>
<dbReference type="AlphaFoldDB" id="A0A516X5H4"/>
<dbReference type="InterPro" id="IPR001375">
    <property type="entry name" value="Peptidase_S9_cat"/>
</dbReference>